<dbReference type="HAMAP" id="MF_02225">
    <property type="entry name" value="CoaBC"/>
    <property type="match status" value="1"/>
</dbReference>
<comment type="caution">
    <text evidence="8">The sequence shown here is derived from an EMBL/GenBank/DDBJ whole genome shotgun (WGS) entry which is preliminary data.</text>
</comment>
<feature type="domain" description="DNA/pantothenate metabolism flavoprotein C-terminal" evidence="7">
    <location>
        <begin position="186"/>
        <end position="296"/>
    </location>
</feature>
<dbReference type="InterPro" id="IPR036551">
    <property type="entry name" value="Flavin_trans-like"/>
</dbReference>
<dbReference type="RefSeq" id="WP_007908648.1">
    <property type="nucleotide sequence ID" value="NZ_ADVG01000001.1"/>
</dbReference>
<comment type="cofactor">
    <cofactor evidence="3">
        <name>FMN</name>
        <dbReference type="ChEBI" id="CHEBI:58210"/>
    </cofactor>
    <text evidence="3">Binds 1 FMN per subunit.</text>
</comment>
<keyword evidence="3 4" id="KW-0285">Flavoprotein</keyword>
<dbReference type="NCBIfam" id="TIGR00521">
    <property type="entry name" value="coaBC_dfp"/>
    <property type="match status" value="1"/>
</dbReference>
<organism evidence="8 9">
    <name type="scientific">Ktedonobacter racemifer DSM 44963</name>
    <dbReference type="NCBI Taxonomy" id="485913"/>
    <lineage>
        <taxon>Bacteria</taxon>
        <taxon>Bacillati</taxon>
        <taxon>Chloroflexota</taxon>
        <taxon>Ktedonobacteria</taxon>
        <taxon>Ktedonobacterales</taxon>
        <taxon>Ktedonobacteraceae</taxon>
        <taxon>Ktedonobacter</taxon>
    </lineage>
</organism>
<evidence type="ECO:0000313" key="8">
    <source>
        <dbReference type="EMBL" id="EFH90911.1"/>
    </source>
</evidence>
<dbReference type="InParanoid" id="D6THU1"/>
<dbReference type="Gene3D" id="3.40.50.1950">
    <property type="entry name" value="Flavin prenyltransferase-like"/>
    <property type="match status" value="1"/>
</dbReference>
<evidence type="ECO:0000256" key="3">
    <source>
        <dbReference type="HAMAP-Rule" id="MF_02225"/>
    </source>
</evidence>
<feature type="binding site" evidence="3">
    <location>
        <begin position="328"/>
        <end position="331"/>
    </location>
    <ligand>
        <name>CTP</name>
        <dbReference type="ChEBI" id="CHEBI:37563"/>
    </ligand>
</feature>
<dbReference type="SUPFAM" id="SSF102645">
    <property type="entry name" value="CoaB-like"/>
    <property type="match status" value="1"/>
</dbReference>
<comment type="function">
    <text evidence="4">Catalyzes two steps in the biosynthesis of coenzyme A. In the first step cysteine is conjugated to 4'-phosphopantothenate to form 4-phosphopantothenoylcysteine, in the latter compound is decarboxylated to form 4'-phosphopantotheine.</text>
</comment>
<gene>
    <name evidence="3" type="primary">coaBC</name>
    <name evidence="8" type="ORF">Krac_12553</name>
</gene>
<evidence type="ECO:0000256" key="5">
    <source>
        <dbReference type="SAM" id="MobiDB-lite"/>
    </source>
</evidence>
<keyword evidence="3 4" id="KW-0436">Ligase</keyword>
<keyword evidence="2 3" id="KW-0456">Lyase</keyword>
<name>D6THU1_KTERA</name>
<dbReference type="InterPro" id="IPR005252">
    <property type="entry name" value="CoaBC"/>
</dbReference>
<comment type="similarity">
    <text evidence="3 4">In the N-terminal section; belongs to the HFCD (homo-oligomeric flavin containing Cys decarboxylase) superfamily.</text>
</comment>
<dbReference type="EC" id="4.1.1.36" evidence="3"/>
<dbReference type="GO" id="GO:0015941">
    <property type="term" value="P:pantothenate catabolic process"/>
    <property type="evidence" value="ECO:0007669"/>
    <property type="project" value="InterPro"/>
</dbReference>
<reference evidence="8 9" key="1">
    <citation type="journal article" date="2011" name="Stand. Genomic Sci.">
        <title>Non-contiguous finished genome sequence and contextual data of the filamentous soil bacterium Ktedonobacter racemifer type strain (SOSP1-21).</title>
        <authorList>
            <person name="Chang Y.J."/>
            <person name="Land M."/>
            <person name="Hauser L."/>
            <person name="Chertkov O."/>
            <person name="Del Rio T.G."/>
            <person name="Nolan M."/>
            <person name="Copeland A."/>
            <person name="Tice H."/>
            <person name="Cheng J.F."/>
            <person name="Lucas S."/>
            <person name="Han C."/>
            <person name="Goodwin L."/>
            <person name="Pitluck S."/>
            <person name="Ivanova N."/>
            <person name="Ovchinikova G."/>
            <person name="Pati A."/>
            <person name="Chen A."/>
            <person name="Palaniappan K."/>
            <person name="Mavromatis K."/>
            <person name="Liolios K."/>
            <person name="Brettin T."/>
            <person name="Fiebig A."/>
            <person name="Rohde M."/>
            <person name="Abt B."/>
            <person name="Goker M."/>
            <person name="Detter J.C."/>
            <person name="Woyke T."/>
            <person name="Bristow J."/>
            <person name="Eisen J.A."/>
            <person name="Markowitz V."/>
            <person name="Hugenholtz P."/>
            <person name="Kyrpides N.C."/>
            <person name="Klenk H.P."/>
            <person name="Lapidus A."/>
        </authorList>
    </citation>
    <scope>NUCLEOTIDE SEQUENCE [LARGE SCALE GENOMIC DNA]</scope>
    <source>
        <strain evidence="9">DSM 44963</strain>
    </source>
</reference>
<dbReference type="EMBL" id="ADVG01000001">
    <property type="protein sequence ID" value="EFH90911.1"/>
    <property type="molecule type" value="Genomic_DNA"/>
</dbReference>
<dbReference type="PANTHER" id="PTHR14359:SF6">
    <property type="entry name" value="PHOSPHOPANTOTHENOYLCYSTEINE DECARBOXYLASE"/>
    <property type="match status" value="1"/>
</dbReference>
<comment type="pathway">
    <text evidence="3 4">Cofactor biosynthesis; coenzyme A biosynthesis; CoA from (R)-pantothenate: step 2/5.</text>
</comment>
<dbReference type="AlphaFoldDB" id="D6THU1"/>
<comment type="catalytic activity">
    <reaction evidence="3 4">
        <text>(R)-4'-phosphopantothenate + L-cysteine + CTP = N-[(R)-4-phosphopantothenoyl]-L-cysteine + CMP + diphosphate + H(+)</text>
        <dbReference type="Rhea" id="RHEA:19397"/>
        <dbReference type="ChEBI" id="CHEBI:10986"/>
        <dbReference type="ChEBI" id="CHEBI:15378"/>
        <dbReference type="ChEBI" id="CHEBI:33019"/>
        <dbReference type="ChEBI" id="CHEBI:35235"/>
        <dbReference type="ChEBI" id="CHEBI:37563"/>
        <dbReference type="ChEBI" id="CHEBI:59458"/>
        <dbReference type="ChEBI" id="CHEBI:60377"/>
        <dbReference type="EC" id="6.3.2.5"/>
    </reaction>
</comment>
<dbReference type="UniPathway" id="UPA00241">
    <property type="reaction ID" value="UER00353"/>
</dbReference>
<dbReference type="PROSITE" id="PS51257">
    <property type="entry name" value="PROKAR_LIPOPROTEIN"/>
    <property type="match status" value="1"/>
</dbReference>
<protein>
    <recommendedName>
        <fullName evidence="3">Coenzyme A biosynthesis bifunctional protein CoaBC</fullName>
    </recommendedName>
    <alternativeName>
        <fullName evidence="3">DNA/pantothenate metabolism flavoprotein</fullName>
    </alternativeName>
    <alternativeName>
        <fullName evidence="3">Phosphopantothenoylcysteine synthetase/decarboxylase</fullName>
        <shortName evidence="3">PPCS-PPCDC</shortName>
    </alternativeName>
    <domain>
        <recommendedName>
            <fullName evidence="3">Phosphopantothenoylcysteine decarboxylase</fullName>
            <shortName evidence="3">PPC decarboxylase</shortName>
            <shortName evidence="3">PPC-DC</shortName>
            <ecNumber evidence="3">4.1.1.36</ecNumber>
        </recommendedName>
        <alternativeName>
            <fullName evidence="3">CoaC</fullName>
        </alternativeName>
    </domain>
    <domain>
        <recommendedName>
            <fullName evidence="3">Phosphopantothenate--cysteine ligase</fullName>
            <ecNumber evidence="3">6.3.2.5</ecNumber>
        </recommendedName>
        <alternativeName>
            <fullName evidence="3">CoaB</fullName>
        </alternativeName>
        <alternativeName>
            <fullName evidence="3">Phosphopantothenoylcysteine synthetase</fullName>
            <shortName evidence="3">PPC synthetase</shortName>
            <shortName evidence="3">PPC-S</shortName>
        </alternativeName>
    </domain>
</protein>
<feature type="domain" description="Flavoprotein" evidence="6">
    <location>
        <begin position="6"/>
        <end position="140"/>
    </location>
</feature>
<accession>D6THU1</accession>
<feature type="binding site" evidence="3">
    <location>
        <position position="374"/>
    </location>
    <ligand>
        <name>CTP</name>
        <dbReference type="ChEBI" id="CHEBI:37563"/>
    </ligand>
</feature>
<dbReference type="InterPro" id="IPR007085">
    <property type="entry name" value="DNA/pantothenate-metab_flavo_C"/>
</dbReference>
<feature type="region of interest" description="Disordered" evidence="5">
    <location>
        <begin position="300"/>
        <end position="319"/>
    </location>
</feature>
<evidence type="ECO:0000259" key="6">
    <source>
        <dbReference type="Pfam" id="PF02441"/>
    </source>
</evidence>
<evidence type="ECO:0000256" key="4">
    <source>
        <dbReference type="RuleBase" id="RU364078"/>
    </source>
</evidence>
<feature type="region of interest" description="Phosphopantothenoylcysteine decarboxylase" evidence="3">
    <location>
        <begin position="1"/>
        <end position="190"/>
    </location>
</feature>
<dbReference type="GO" id="GO:0046872">
    <property type="term" value="F:metal ion binding"/>
    <property type="evidence" value="ECO:0007669"/>
    <property type="project" value="UniProtKB-KW"/>
</dbReference>
<dbReference type="PANTHER" id="PTHR14359">
    <property type="entry name" value="HOMO-OLIGOMERIC FLAVIN CONTAINING CYS DECARBOXYLASE FAMILY"/>
    <property type="match status" value="1"/>
</dbReference>
<dbReference type="InterPro" id="IPR003382">
    <property type="entry name" value="Flavoprotein"/>
</dbReference>
<comment type="pathway">
    <text evidence="3 4">Cofactor biosynthesis; coenzyme A biosynthesis; CoA from (R)-pantothenate: step 3/5.</text>
</comment>
<dbReference type="GO" id="GO:0004633">
    <property type="term" value="F:phosphopantothenoylcysteine decarboxylase activity"/>
    <property type="evidence" value="ECO:0007669"/>
    <property type="project" value="UniProtKB-UniRule"/>
</dbReference>
<dbReference type="GO" id="GO:0010181">
    <property type="term" value="F:FMN binding"/>
    <property type="evidence" value="ECO:0007669"/>
    <property type="project" value="UniProtKB-UniRule"/>
</dbReference>
<dbReference type="Gene3D" id="3.40.50.10300">
    <property type="entry name" value="CoaB-like"/>
    <property type="match status" value="1"/>
</dbReference>
<keyword evidence="3" id="KW-0511">Multifunctional enzyme</keyword>
<comment type="catalytic activity">
    <reaction evidence="3 4">
        <text>N-[(R)-4-phosphopantothenoyl]-L-cysteine + H(+) = (R)-4'-phosphopantetheine + CO2</text>
        <dbReference type="Rhea" id="RHEA:16793"/>
        <dbReference type="ChEBI" id="CHEBI:15378"/>
        <dbReference type="ChEBI" id="CHEBI:16526"/>
        <dbReference type="ChEBI" id="CHEBI:59458"/>
        <dbReference type="ChEBI" id="CHEBI:61723"/>
        <dbReference type="EC" id="4.1.1.36"/>
    </reaction>
</comment>
<dbReference type="Proteomes" id="UP000004508">
    <property type="component" value="Unassembled WGS sequence"/>
</dbReference>
<dbReference type="eggNOG" id="COG0452">
    <property type="taxonomic scope" value="Bacteria"/>
</dbReference>
<keyword evidence="3" id="KW-0460">Magnesium</keyword>
<dbReference type="FunCoup" id="D6THU1">
    <property type="interactions" value="583"/>
</dbReference>
<dbReference type="Pfam" id="PF02441">
    <property type="entry name" value="Flavoprotein"/>
    <property type="match status" value="1"/>
</dbReference>
<comment type="similarity">
    <text evidence="3 4">In the C-terminal section; belongs to the PPC synthetase family.</text>
</comment>
<feature type="binding site" evidence="3">
    <location>
        <position position="378"/>
    </location>
    <ligand>
        <name>CTP</name>
        <dbReference type="ChEBI" id="CHEBI:37563"/>
    </ligand>
</feature>
<feature type="binding site" evidence="3">
    <location>
        <position position="360"/>
    </location>
    <ligand>
        <name>CTP</name>
        <dbReference type="ChEBI" id="CHEBI:37563"/>
    </ligand>
</feature>
<keyword evidence="3 4" id="KW-0288">FMN</keyword>
<dbReference type="OrthoDB" id="9802554at2"/>
<evidence type="ECO:0000313" key="9">
    <source>
        <dbReference type="Proteomes" id="UP000004508"/>
    </source>
</evidence>
<comment type="function">
    <text evidence="3">Catalyzes two sequential steps in the biosynthesis of coenzyme A. In the first step cysteine is conjugated to 4'-phosphopantothenate to form 4-phosphopantothenoylcysteine. In the second step the latter compound is decarboxylated to form 4'-phosphopantotheine.</text>
</comment>
<dbReference type="GO" id="GO:0015937">
    <property type="term" value="P:coenzyme A biosynthetic process"/>
    <property type="evidence" value="ECO:0007669"/>
    <property type="project" value="UniProtKB-UniRule"/>
</dbReference>
<feature type="domain" description="DNA/pantothenate metabolism flavoprotein C-terminal" evidence="7">
    <location>
        <begin position="318"/>
        <end position="432"/>
    </location>
</feature>
<keyword evidence="9" id="KW-1185">Reference proteome</keyword>
<dbReference type="GO" id="GO:0071513">
    <property type="term" value="C:phosphopantothenoylcysteine decarboxylase complex"/>
    <property type="evidence" value="ECO:0007669"/>
    <property type="project" value="TreeGrafter"/>
</dbReference>
<dbReference type="GO" id="GO:0004632">
    <property type="term" value="F:phosphopantothenate--cysteine ligase activity"/>
    <property type="evidence" value="ECO:0007669"/>
    <property type="project" value="UniProtKB-UniRule"/>
</dbReference>
<sequence length="435" mass="46239">MLLNRHIVLGVCGGIACYKAVDLASKLQQAGAKVDVIMTEHAEEFVRPLTFSTMSHRPVYSDLWEPSGEAAETHIKLAEEADILAIVPATAQTIAKLAHGFTDNMLTTVALATQAPLLLAPAMYKDMYTHPATQANLEVLRQRGAYIVEPAVGLLASGAVGPGRLPDTDLLMGAIRLTLGRRSGDLAGRRVIVTAGGTQEPIDPVRYVGNHSSGKMGYAIATEARDRGADVVLVTGPVSLPAPYGVDLIRVETASQMRDAVMATVHDADALVMSAAVADFRPAHPSPQKIKKHAGEHLAITPPGQQGQATPDADTSGGGFSIHLVRNPDILAELASLQAAQPRSNAGEQPRPRRLVRVGFAAETENVISNARDKLVRKRLDLLVANDVMRSDSGFGADTNKVYFFHADGSMEDLPVMPKAGVAAAIWDRVISLLA</sequence>
<comment type="cofactor">
    <cofactor evidence="3">
        <name>Mg(2+)</name>
        <dbReference type="ChEBI" id="CHEBI:18420"/>
    </cofactor>
</comment>
<feature type="region of interest" description="Phosphopantothenate--cysteine ligase" evidence="3">
    <location>
        <begin position="191"/>
        <end position="435"/>
    </location>
</feature>
<dbReference type="SUPFAM" id="SSF52507">
    <property type="entry name" value="Homo-oligomeric flavin-containing Cys decarboxylases, HFCD"/>
    <property type="match status" value="1"/>
</dbReference>
<dbReference type="STRING" id="485913.Krac_12553"/>
<keyword evidence="3" id="KW-0479">Metal-binding</keyword>
<feature type="binding site" evidence="3">
    <location>
        <position position="279"/>
    </location>
    <ligand>
        <name>CTP</name>
        <dbReference type="ChEBI" id="CHEBI:37563"/>
    </ligand>
</feature>
<evidence type="ECO:0000259" key="7">
    <source>
        <dbReference type="Pfam" id="PF04127"/>
    </source>
</evidence>
<evidence type="ECO:0000256" key="2">
    <source>
        <dbReference type="ARBA" id="ARBA00023239"/>
    </source>
</evidence>
<dbReference type="Pfam" id="PF04127">
    <property type="entry name" value="DFP"/>
    <property type="match status" value="2"/>
</dbReference>
<feature type="binding site" evidence="3">
    <location>
        <position position="289"/>
    </location>
    <ligand>
        <name>CTP</name>
        <dbReference type="ChEBI" id="CHEBI:37563"/>
    </ligand>
</feature>
<proteinExistence type="inferred from homology"/>
<dbReference type="InterPro" id="IPR035929">
    <property type="entry name" value="CoaB-like_sf"/>
</dbReference>
<evidence type="ECO:0000256" key="1">
    <source>
        <dbReference type="ARBA" id="ARBA00022793"/>
    </source>
</evidence>
<keyword evidence="1 3" id="KW-0210">Decarboxylase</keyword>
<dbReference type="EC" id="6.3.2.5" evidence="3"/>
<comment type="caution">
    <text evidence="3">Lacks conserved residue(s) required for the propagation of feature annotation.</text>
</comment>